<dbReference type="SUPFAM" id="SSF52540">
    <property type="entry name" value="P-loop containing nucleoside triphosphate hydrolases"/>
    <property type="match status" value="1"/>
</dbReference>
<comment type="catalytic activity">
    <reaction evidence="8">
        <text>D-gluconate + ATP = 6-phospho-D-gluconate + ADP + H(+)</text>
        <dbReference type="Rhea" id="RHEA:19433"/>
        <dbReference type="ChEBI" id="CHEBI:15378"/>
        <dbReference type="ChEBI" id="CHEBI:18391"/>
        <dbReference type="ChEBI" id="CHEBI:30616"/>
        <dbReference type="ChEBI" id="CHEBI:58759"/>
        <dbReference type="ChEBI" id="CHEBI:456216"/>
        <dbReference type="EC" id="2.7.1.12"/>
    </reaction>
</comment>
<dbReference type="Proteomes" id="UP000014809">
    <property type="component" value="Chromosome"/>
</dbReference>
<gene>
    <name evidence="9" type="ORF">A606_00445</name>
</gene>
<dbReference type="PANTHER" id="PTHR43442:SF3">
    <property type="entry name" value="GLUCONOKINASE-RELATED"/>
    <property type="match status" value="1"/>
</dbReference>
<dbReference type="InterPro" id="IPR006001">
    <property type="entry name" value="Therm_gnt_kin"/>
</dbReference>
<keyword evidence="10" id="KW-1185">Reference proteome</keyword>
<dbReference type="Gene3D" id="3.40.50.300">
    <property type="entry name" value="P-loop containing nucleotide triphosphate hydrolases"/>
    <property type="match status" value="1"/>
</dbReference>
<evidence type="ECO:0000256" key="5">
    <source>
        <dbReference type="ARBA" id="ARBA00022741"/>
    </source>
</evidence>
<dbReference type="OrthoDB" id="4425083at2"/>
<evidence type="ECO:0000256" key="8">
    <source>
        <dbReference type="ARBA" id="ARBA00048090"/>
    </source>
</evidence>
<dbReference type="AlphaFoldDB" id="S4XBA3"/>
<protein>
    <recommendedName>
        <fullName evidence="3">gluconokinase</fullName>
        <ecNumber evidence="3">2.7.1.12</ecNumber>
    </recommendedName>
</protein>
<keyword evidence="5" id="KW-0547">Nucleotide-binding</keyword>
<proteinExistence type="inferred from homology"/>
<sequence length="186" mass="19458">MSSKFPAVHMVLTGACGSGQAAVAEHLSRLTGMAVADADTFHPATARRKIATGQNLCSADLTGQLHRMRDWIADRAVSGTSTIVICPPLSRASRDLLREAEGVAALTGQDATRLVFIELVTPGKAGPAPLEADEYGTSVDASGHPEDVAELVLDTVARMRSVRLVGTGSPSISDRLIAQAREAAEQ</sequence>
<reference evidence="9 10" key="1">
    <citation type="submission" date="2012-06" db="EMBL/GenBank/DDBJ databases">
        <title>Complete genome sequence of Corynebacterium terpenotabidum Y-11 (=DSM 44721).</title>
        <authorList>
            <person name="Ruckert C."/>
            <person name="Albersmeier A."/>
            <person name="Al-Dilaimi A."/>
            <person name="Szczepanowski R."/>
            <person name="Kalinowski J."/>
        </authorList>
    </citation>
    <scope>NUCLEOTIDE SEQUENCE [LARGE SCALE GENOMIC DNA]</scope>
    <source>
        <strain evidence="9 10">Y-11</strain>
    </source>
</reference>
<dbReference type="GO" id="GO:0046316">
    <property type="term" value="F:gluconokinase activity"/>
    <property type="evidence" value="ECO:0007669"/>
    <property type="project" value="UniProtKB-EC"/>
</dbReference>
<accession>S4XBA3</accession>
<dbReference type="PANTHER" id="PTHR43442">
    <property type="entry name" value="GLUCONOKINASE-RELATED"/>
    <property type="match status" value="1"/>
</dbReference>
<keyword evidence="7" id="KW-0067">ATP-binding</keyword>
<comment type="similarity">
    <text evidence="2">Belongs to the gluconokinase GntK/GntV family.</text>
</comment>
<dbReference type="GO" id="GO:0005975">
    <property type="term" value="P:carbohydrate metabolic process"/>
    <property type="evidence" value="ECO:0007669"/>
    <property type="project" value="InterPro"/>
</dbReference>
<dbReference type="KEGG" id="cter:A606_00445"/>
<dbReference type="GO" id="GO:0005737">
    <property type="term" value="C:cytoplasm"/>
    <property type="evidence" value="ECO:0007669"/>
    <property type="project" value="TreeGrafter"/>
</dbReference>
<evidence type="ECO:0000256" key="7">
    <source>
        <dbReference type="ARBA" id="ARBA00022840"/>
    </source>
</evidence>
<evidence type="ECO:0000256" key="2">
    <source>
        <dbReference type="ARBA" id="ARBA00008420"/>
    </source>
</evidence>
<evidence type="ECO:0000256" key="6">
    <source>
        <dbReference type="ARBA" id="ARBA00022777"/>
    </source>
</evidence>
<dbReference type="EMBL" id="CP003696">
    <property type="protein sequence ID" value="AGP29744.1"/>
    <property type="molecule type" value="Genomic_DNA"/>
</dbReference>
<evidence type="ECO:0000256" key="3">
    <source>
        <dbReference type="ARBA" id="ARBA00012054"/>
    </source>
</evidence>
<dbReference type="eggNOG" id="COG3265">
    <property type="taxonomic scope" value="Bacteria"/>
</dbReference>
<dbReference type="STRING" id="1200352.A606_00445"/>
<keyword evidence="6 9" id="KW-0418">Kinase</keyword>
<dbReference type="PATRIC" id="fig|1200352.3.peg.84"/>
<evidence type="ECO:0000313" key="9">
    <source>
        <dbReference type="EMBL" id="AGP29744.1"/>
    </source>
</evidence>
<evidence type="ECO:0000313" key="10">
    <source>
        <dbReference type="Proteomes" id="UP000014809"/>
    </source>
</evidence>
<keyword evidence="4" id="KW-0808">Transferase</keyword>
<dbReference type="RefSeq" id="WP_020440109.1">
    <property type="nucleotide sequence ID" value="NC_021663.1"/>
</dbReference>
<organism evidence="9 10">
    <name type="scientific">Corynebacterium terpenotabidum Y-11</name>
    <dbReference type="NCBI Taxonomy" id="1200352"/>
    <lineage>
        <taxon>Bacteria</taxon>
        <taxon>Bacillati</taxon>
        <taxon>Actinomycetota</taxon>
        <taxon>Actinomycetes</taxon>
        <taxon>Mycobacteriales</taxon>
        <taxon>Corynebacteriaceae</taxon>
        <taxon>Corynebacterium</taxon>
    </lineage>
</organism>
<dbReference type="InterPro" id="IPR027417">
    <property type="entry name" value="P-loop_NTPase"/>
</dbReference>
<comment type="pathway">
    <text evidence="1">Carbohydrate acid metabolism.</text>
</comment>
<evidence type="ECO:0000256" key="1">
    <source>
        <dbReference type="ARBA" id="ARBA00004761"/>
    </source>
</evidence>
<dbReference type="PROSITE" id="PS51257">
    <property type="entry name" value="PROKAR_LIPOPROTEIN"/>
    <property type="match status" value="1"/>
</dbReference>
<evidence type="ECO:0000256" key="4">
    <source>
        <dbReference type="ARBA" id="ARBA00022679"/>
    </source>
</evidence>
<dbReference type="HOGENOM" id="CLU_1452186_0_0_11"/>
<name>S4XBA3_9CORY</name>
<dbReference type="GO" id="GO:0005524">
    <property type="term" value="F:ATP binding"/>
    <property type="evidence" value="ECO:0007669"/>
    <property type="project" value="UniProtKB-KW"/>
</dbReference>
<dbReference type="EC" id="2.7.1.12" evidence="3"/>